<proteinExistence type="predicted"/>
<reference evidence="4 5" key="1">
    <citation type="submission" date="2020-03" db="EMBL/GenBank/DDBJ databases">
        <title>WGS of actinomycetes isolated from Thailand.</title>
        <authorList>
            <person name="Thawai C."/>
        </authorList>
    </citation>
    <scope>NUCLEOTIDE SEQUENCE [LARGE SCALE GENOMIC DNA]</scope>
    <source>
        <strain evidence="4 5">NBRC 13905</strain>
    </source>
</reference>
<accession>A0ABX0YM45</accession>
<dbReference type="SUPFAM" id="SSF55874">
    <property type="entry name" value="ATPase domain of HSP90 chaperone/DNA topoisomerase II/histidine kinase"/>
    <property type="match status" value="1"/>
</dbReference>
<dbReference type="GO" id="GO:0005524">
    <property type="term" value="F:ATP binding"/>
    <property type="evidence" value="ECO:0007669"/>
    <property type="project" value="UniProtKB-KW"/>
</dbReference>
<dbReference type="EMBL" id="JAATEL010000003">
    <property type="protein sequence ID" value="NJP13509.1"/>
    <property type="molecule type" value="Genomic_DNA"/>
</dbReference>
<evidence type="ECO:0000256" key="1">
    <source>
        <dbReference type="ARBA" id="ARBA00022527"/>
    </source>
</evidence>
<dbReference type="RefSeq" id="WP_168130972.1">
    <property type="nucleotide sequence ID" value="NZ_BMVZ01000001.1"/>
</dbReference>
<dbReference type="Pfam" id="PF13581">
    <property type="entry name" value="HATPase_c_2"/>
    <property type="match status" value="1"/>
</dbReference>
<keyword evidence="4" id="KW-0067">ATP-binding</keyword>
<dbReference type="InterPro" id="IPR003594">
    <property type="entry name" value="HATPase_dom"/>
</dbReference>
<feature type="domain" description="Histidine kinase/HSP90-like ATPase" evidence="3">
    <location>
        <begin position="52"/>
        <end position="156"/>
    </location>
</feature>
<keyword evidence="1" id="KW-0723">Serine/threonine-protein kinase</keyword>
<keyword evidence="4" id="KW-0547">Nucleotide-binding</keyword>
<feature type="region of interest" description="Disordered" evidence="2">
    <location>
        <begin position="1"/>
        <end position="26"/>
    </location>
</feature>
<protein>
    <submittedName>
        <fullName evidence="4">ATP-binding protein</fullName>
    </submittedName>
</protein>
<keyword evidence="1" id="KW-0418">Kinase</keyword>
<comment type="caution">
    <text evidence="4">The sequence shown here is derived from an EMBL/GenBank/DDBJ whole genome shotgun (WGS) entry which is preliminary data.</text>
</comment>
<keyword evidence="1" id="KW-0808">Transferase</keyword>
<name>A0ABX0YM45_STRTL</name>
<dbReference type="InterPro" id="IPR050267">
    <property type="entry name" value="Anti-sigma-factor_SerPK"/>
</dbReference>
<evidence type="ECO:0000259" key="3">
    <source>
        <dbReference type="Pfam" id="PF13581"/>
    </source>
</evidence>
<dbReference type="PANTHER" id="PTHR35526">
    <property type="entry name" value="ANTI-SIGMA-F FACTOR RSBW-RELATED"/>
    <property type="match status" value="1"/>
</dbReference>
<dbReference type="InterPro" id="IPR036890">
    <property type="entry name" value="HATPase_C_sf"/>
</dbReference>
<evidence type="ECO:0000256" key="2">
    <source>
        <dbReference type="SAM" id="MobiDB-lite"/>
    </source>
</evidence>
<dbReference type="Gene3D" id="3.30.565.10">
    <property type="entry name" value="Histidine kinase-like ATPase, C-terminal domain"/>
    <property type="match status" value="1"/>
</dbReference>
<evidence type="ECO:0000313" key="4">
    <source>
        <dbReference type="EMBL" id="NJP13509.1"/>
    </source>
</evidence>
<evidence type="ECO:0000313" key="5">
    <source>
        <dbReference type="Proteomes" id="UP000635996"/>
    </source>
</evidence>
<dbReference type="PANTHER" id="PTHR35526:SF3">
    <property type="entry name" value="ANTI-SIGMA-F FACTOR RSBW"/>
    <property type="match status" value="1"/>
</dbReference>
<organism evidence="4 5">
    <name type="scientific">Streptomyces thermoviolaceus subsp. thermoviolaceus</name>
    <dbReference type="NCBI Taxonomy" id="66860"/>
    <lineage>
        <taxon>Bacteria</taxon>
        <taxon>Bacillati</taxon>
        <taxon>Actinomycetota</taxon>
        <taxon>Actinomycetes</taxon>
        <taxon>Kitasatosporales</taxon>
        <taxon>Streptomycetaceae</taxon>
        <taxon>Streptomyces</taxon>
    </lineage>
</organism>
<dbReference type="CDD" id="cd16936">
    <property type="entry name" value="HATPase_RsbW-like"/>
    <property type="match status" value="1"/>
</dbReference>
<keyword evidence="5" id="KW-1185">Reference proteome</keyword>
<sequence length="178" mass="18729">MTTVTAGQPNAEGGPAGRAPAVLIGPPEPHGYDTVVGTARATPEPVRLRITVPADPSWASALRRLVTAQLVRLPLSADRCDTAVLAMDELFANAVTHASDGPRDSITLTVEWSDGTLRVTVADSSPVLPQRRTAGTAAESGRGLAIVDALADDWGMSPPEAGCRGKRVWFVLREGRTR</sequence>
<gene>
    <name evidence="4" type="ORF">HCJ95_04185</name>
</gene>
<dbReference type="Proteomes" id="UP000635996">
    <property type="component" value="Unassembled WGS sequence"/>
</dbReference>